<accession>A0ABQ4D7B5</accession>
<dbReference type="Gene3D" id="3.40.50.720">
    <property type="entry name" value="NAD(P)-binding Rossmann-like Domain"/>
    <property type="match status" value="1"/>
</dbReference>
<dbReference type="Proteomes" id="UP000618382">
    <property type="component" value="Unassembled WGS sequence"/>
</dbReference>
<dbReference type="InterPro" id="IPR003781">
    <property type="entry name" value="CoA-bd"/>
</dbReference>
<dbReference type="PROSITE" id="PS50975">
    <property type="entry name" value="ATP_GRASP"/>
    <property type="match status" value="1"/>
</dbReference>
<dbReference type="SUPFAM" id="SSF55729">
    <property type="entry name" value="Acyl-CoA N-acyltransferases (Nat)"/>
    <property type="match status" value="1"/>
</dbReference>
<dbReference type="Pfam" id="PF00583">
    <property type="entry name" value="Acetyltransf_1"/>
    <property type="match status" value="1"/>
</dbReference>
<dbReference type="SUPFAM" id="SSF56059">
    <property type="entry name" value="Glutathione synthetase ATP-binding domain-like"/>
    <property type="match status" value="1"/>
</dbReference>
<feature type="domain" description="ATP-grasp" evidence="3">
    <location>
        <begin position="727"/>
        <end position="946"/>
    </location>
</feature>
<dbReference type="Pfam" id="PF13380">
    <property type="entry name" value="CoA_binding_2"/>
    <property type="match status" value="1"/>
</dbReference>
<organism evidence="5 6">
    <name type="scientific">Cellulomonas oligotrophica</name>
    <dbReference type="NCBI Taxonomy" id="931536"/>
    <lineage>
        <taxon>Bacteria</taxon>
        <taxon>Bacillati</taxon>
        <taxon>Actinomycetota</taxon>
        <taxon>Actinomycetes</taxon>
        <taxon>Micrococcales</taxon>
        <taxon>Cellulomonadaceae</taxon>
        <taxon>Cellulomonas</taxon>
    </lineage>
</organism>
<name>A0ABQ4D7B5_9CELL</name>
<protein>
    <submittedName>
        <fullName evidence="5">Acyl-CoA synthetase</fullName>
    </submittedName>
</protein>
<reference evidence="5 6" key="1">
    <citation type="submission" date="2021-01" db="EMBL/GenBank/DDBJ databases">
        <title>Whole genome shotgun sequence of Cellulomonas oligotrophica NBRC 109435.</title>
        <authorList>
            <person name="Komaki H."/>
            <person name="Tamura T."/>
        </authorList>
    </citation>
    <scope>NUCLEOTIDE SEQUENCE [LARGE SCALE GENOMIC DNA]</scope>
    <source>
        <strain evidence="5 6">NBRC 109435</strain>
    </source>
</reference>
<dbReference type="Gene3D" id="3.40.50.261">
    <property type="entry name" value="Succinyl-CoA synthetase domains"/>
    <property type="match status" value="2"/>
</dbReference>
<dbReference type="InterPro" id="IPR011761">
    <property type="entry name" value="ATP-grasp"/>
</dbReference>
<dbReference type="SUPFAM" id="SSF51735">
    <property type="entry name" value="NAD(P)-binding Rossmann-fold domains"/>
    <property type="match status" value="1"/>
</dbReference>
<gene>
    <name evidence="5" type="ORF">Col01nite_07710</name>
</gene>
<dbReference type="InterPro" id="IPR036291">
    <property type="entry name" value="NAD(P)-bd_dom_sf"/>
</dbReference>
<evidence type="ECO:0000259" key="3">
    <source>
        <dbReference type="PROSITE" id="PS50975"/>
    </source>
</evidence>
<evidence type="ECO:0000313" key="6">
    <source>
        <dbReference type="Proteomes" id="UP000618382"/>
    </source>
</evidence>
<dbReference type="PANTHER" id="PTHR42793">
    <property type="entry name" value="COA BINDING DOMAIN CONTAINING PROTEIN"/>
    <property type="match status" value="1"/>
</dbReference>
<feature type="region of interest" description="Disordered" evidence="2">
    <location>
        <begin position="105"/>
        <end position="126"/>
    </location>
</feature>
<dbReference type="Gene3D" id="3.30.470.20">
    <property type="entry name" value="ATP-grasp fold, B domain"/>
    <property type="match status" value="1"/>
</dbReference>
<evidence type="ECO:0000256" key="2">
    <source>
        <dbReference type="SAM" id="MobiDB-lite"/>
    </source>
</evidence>
<keyword evidence="6" id="KW-1185">Reference proteome</keyword>
<dbReference type="CDD" id="cd04301">
    <property type="entry name" value="NAT_SF"/>
    <property type="match status" value="1"/>
</dbReference>
<proteinExistence type="predicted"/>
<evidence type="ECO:0000256" key="1">
    <source>
        <dbReference type="PROSITE-ProRule" id="PRU00409"/>
    </source>
</evidence>
<dbReference type="PROSITE" id="PS51186">
    <property type="entry name" value="GNAT"/>
    <property type="match status" value="1"/>
</dbReference>
<dbReference type="Pfam" id="PF13549">
    <property type="entry name" value="ATP-grasp_5"/>
    <property type="match status" value="1"/>
</dbReference>
<keyword evidence="1" id="KW-0547">Nucleotide-binding</keyword>
<keyword evidence="1" id="KW-0067">ATP-binding</keyword>
<sequence>MPPARTGRGATGTASLTGMVDVAGAPAPYPAAWEADVVLLDGSTTRLRPIMPDDADALQAFHVGQSERSTYMRFFAPLQRLSDRDLHRLVHVDHTDRVALVAVVDGPPPAAAPSPDQPPPADAPPPAEHIIGVARYDRVDADAAEVAFNIADAHQGRGLASVLLEHLAAAARERGVRRFVAEVLPQNGRMLGVFTEAGYAVRQRTEDGVVTVTFDLDPTDRSLAVMADREHRAEARSMRALLTARTVLVVGPGPEPLRPLRARLVERVVRGLVENGRGQVTVHAVGVARRDDLPAGVHHHARLEDVPVPVELAVVSQEPDQVIEVARRLGALGVRGVVLLSSGFAEAGPEGLERQRALLRIVHGSGMRLVGPASFGILSTHEGVTLDASLALRAPRPGRIGLFCQSAPLAVTLLAAVERRRLGLAQFVSAGHRADVSGNDVMQFWGEDDGTDVIGLYLESIGNPRKFSRVARRLAAHKPVVVVTAGRSGQVVPPGHAVRPTRAPRRTLEEVMRQSGVVRVDNVHQLLDVVQLLAHQPLPPGRRLGILASSASVAALVAEAAAAGGLVVTGVAELLPEDARADEVRDTVERLYSDPEVDVVVAVRIPSLGVPDPVVPREVARAAARTGRTTVACMYDLHGVTAELTAADPTGRLRTVPAYAAPEDAVLALGHAARYSAWRTADRGRTVHPEGVDTRAARRLVDAHLADAAAAGAAEGAAVALTPEQTAQLLACVGVDLHPSVRVHDADEAVAAADRLGWPVAVKTTVPALRHRADLGGVRLDVADADELRGDVAAILALAADHHPDPAVPPVEVQAMAPHGSACVVRTTEDPLFGPVISFGLAGDAADLLGDLAYGVPPLTDVDVAEMVRSPRAAPRLFGYRGLPALDVDALEDVLARVSVLADGLPELRSLELNPVVVAQEGVAVLGAYATVARADRADGTRRLARP</sequence>
<dbReference type="InterPro" id="IPR000182">
    <property type="entry name" value="GNAT_dom"/>
</dbReference>
<evidence type="ECO:0000259" key="4">
    <source>
        <dbReference type="PROSITE" id="PS51186"/>
    </source>
</evidence>
<dbReference type="EMBL" id="BONN01000002">
    <property type="protein sequence ID" value="GIG31612.1"/>
    <property type="molecule type" value="Genomic_DNA"/>
</dbReference>
<dbReference type="Gene3D" id="3.40.630.30">
    <property type="match status" value="1"/>
</dbReference>
<dbReference type="InterPro" id="IPR032875">
    <property type="entry name" value="Succ_CoA_lig_flav_dom"/>
</dbReference>
<dbReference type="Gene3D" id="3.30.1490.20">
    <property type="entry name" value="ATP-grasp fold, A domain"/>
    <property type="match status" value="1"/>
</dbReference>
<dbReference type="Pfam" id="PF13607">
    <property type="entry name" value="Succ_CoA_lig"/>
    <property type="match status" value="1"/>
</dbReference>
<feature type="compositionally biased region" description="Pro residues" evidence="2">
    <location>
        <begin position="106"/>
        <end position="126"/>
    </location>
</feature>
<feature type="domain" description="N-acetyltransferase" evidence="4">
    <location>
        <begin position="76"/>
        <end position="217"/>
    </location>
</feature>
<dbReference type="SUPFAM" id="SSF52210">
    <property type="entry name" value="Succinyl-CoA synthetase domains"/>
    <property type="match status" value="2"/>
</dbReference>
<dbReference type="InterPro" id="IPR016181">
    <property type="entry name" value="Acyl_CoA_acyltransferase"/>
</dbReference>
<comment type="caution">
    <text evidence="5">The sequence shown here is derived from an EMBL/GenBank/DDBJ whole genome shotgun (WGS) entry which is preliminary data.</text>
</comment>
<dbReference type="SMART" id="SM00881">
    <property type="entry name" value="CoA_binding"/>
    <property type="match status" value="1"/>
</dbReference>
<dbReference type="InterPro" id="IPR013815">
    <property type="entry name" value="ATP_grasp_subdomain_1"/>
</dbReference>
<dbReference type="InterPro" id="IPR016102">
    <property type="entry name" value="Succinyl-CoA_synth-like"/>
</dbReference>
<evidence type="ECO:0000313" key="5">
    <source>
        <dbReference type="EMBL" id="GIG31612.1"/>
    </source>
</evidence>
<dbReference type="PANTHER" id="PTHR42793:SF1">
    <property type="entry name" value="PEPTIDYL-LYSINE N-ACETYLTRANSFERASE PATZ"/>
    <property type="match status" value="1"/>
</dbReference>